<dbReference type="Pfam" id="PF01347">
    <property type="entry name" value="Vitellogenin_N"/>
    <property type="match status" value="1"/>
</dbReference>
<comment type="caution">
    <text evidence="2">The sequence shown here is derived from an EMBL/GenBank/DDBJ whole genome shotgun (WGS) entry which is preliminary data.</text>
</comment>
<evidence type="ECO:0000259" key="1">
    <source>
        <dbReference type="Pfam" id="PF01347"/>
    </source>
</evidence>
<dbReference type="OrthoDB" id="8914339at2759"/>
<evidence type="ECO:0000313" key="3">
    <source>
        <dbReference type="Proteomes" id="UP000824540"/>
    </source>
</evidence>
<accession>A0A8T2MMS7</accession>
<protein>
    <recommendedName>
        <fullName evidence="1">Vitellogenin domain-containing protein</fullName>
    </recommendedName>
</protein>
<organism evidence="2 3">
    <name type="scientific">Albula glossodonta</name>
    <name type="common">roundjaw bonefish</name>
    <dbReference type="NCBI Taxonomy" id="121402"/>
    <lineage>
        <taxon>Eukaryota</taxon>
        <taxon>Metazoa</taxon>
        <taxon>Chordata</taxon>
        <taxon>Craniata</taxon>
        <taxon>Vertebrata</taxon>
        <taxon>Euteleostomi</taxon>
        <taxon>Actinopterygii</taxon>
        <taxon>Neopterygii</taxon>
        <taxon>Teleostei</taxon>
        <taxon>Albuliformes</taxon>
        <taxon>Albulidae</taxon>
        <taxon>Albula</taxon>
    </lineage>
</organism>
<keyword evidence="3" id="KW-1185">Reference proteome</keyword>
<dbReference type="SUPFAM" id="SSF56968">
    <property type="entry name" value="Lipovitellin-phosvitin complex, beta-sheet shell regions"/>
    <property type="match status" value="1"/>
</dbReference>
<sequence>MVLVTAPEFAASKTYVSSMRLCSWVACPRQLMDPQIFEYSGIWPTDPFVPAAKLTEALAAQLLIPVKFEYTN</sequence>
<dbReference type="GO" id="GO:0005319">
    <property type="term" value="F:lipid transporter activity"/>
    <property type="evidence" value="ECO:0007669"/>
    <property type="project" value="InterPro"/>
</dbReference>
<dbReference type="EMBL" id="JAFBMS010002290">
    <property type="protein sequence ID" value="KAG9328400.1"/>
    <property type="molecule type" value="Genomic_DNA"/>
</dbReference>
<dbReference type="AlphaFoldDB" id="A0A8T2MMS7"/>
<reference evidence="2" key="1">
    <citation type="thesis" date="2021" institute="BYU ScholarsArchive" country="Provo, UT, USA">
        <title>Applications of and Algorithms for Genome Assembly and Genomic Analyses with an Emphasis on Marine Teleosts.</title>
        <authorList>
            <person name="Pickett B.D."/>
        </authorList>
    </citation>
    <scope>NUCLEOTIDE SEQUENCE</scope>
    <source>
        <strain evidence="2">HI-2016</strain>
    </source>
</reference>
<dbReference type="Proteomes" id="UP000824540">
    <property type="component" value="Unassembled WGS sequence"/>
</dbReference>
<dbReference type="InterPro" id="IPR001747">
    <property type="entry name" value="Vitellogenin_N"/>
</dbReference>
<gene>
    <name evidence="2" type="ORF">JZ751_014056</name>
</gene>
<feature type="domain" description="Vitellogenin" evidence="1">
    <location>
        <begin position="30"/>
        <end position="72"/>
    </location>
</feature>
<evidence type="ECO:0000313" key="2">
    <source>
        <dbReference type="EMBL" id="KAG9328400.1"/>
    </source>
</evidence>
<dbReference type="InterPro" id="IPR015819">
    <property type="entry name" value="Lipid_transp_b-sht_shell"/>
</dbReference>
<feature type="non-terminal residue" evidence="2">
    <location>
        <position position="72"/>
    </location>
</feature>
<name>A0A8T2MMS7_9TELE</name>
<proteinExistence type="predicted"/>